<dbReference type="AlphaFoldDB" id="A0AAU7CH20"/>
<dbReference type="RefSeq" id="WP_406697218.1">
    <property type="nucleotide sequence ID" value="NZ_CP155447.1"/>
</dbReference>
<reference evidence="1" key="1">
    <citation type="submission" date="2024-05" db="EMBL/GenBank/DDBJ databases">
        <title>Planctomycetes of the genus Singulisphaera possess chitinolytic capabilities.</title>
        <authorList>
            <person name="Ivanova A."/>
        </authorList>
    </citation>
    <scope>NUCLEOTIDE SEQUENCE</scope>
    <source>
        <strain evidence="1">Ch08T</strain>
    </source>
</reference>
<evidence type="ECO:0008006" key="2">
    <source>
        <dbReference type="Google" id="ProtNLM"/>
    </source>
</evidence>
<evidence type="ECO:0000313" key="1">
    <source>
        <dbReference type="EMBL" id="XBH04455.1"/>
    </source>
</evidence>
<proteinExistence type="predicted"/>
<gene>
    <name evidence="1" type="ORF">V5E97_00130</name>
</gene>
<protein>
    <recommendedName>
        <fullName evidence="2">GIY-YIG domain-containing protein</fullName>
    </recommendedName>
</protein>
<name>A0AAU7CH20_9BACT</name>
<accession>A0AAU7CH20</accession>
<organism evidence="1">
    <name type="scientific">Singulisphaera sp. Ch08</name>
    <dbReference type="NCBI Taxonomy" id="3120278"/>
    <lineage>
        <taxon>Bacteria</taxon>
        <taxon>Pseudomonadati</taxon>
        <taxon>Planctomycetota</taxon>
        <taxon>Planctomycetia</taxon>
        <taxon>Isosphaerales</taxon>
        <taxon>Isosphaeraceae</taxon>
        <taxon>Singulisphaera</taxon>
    </lineage>
</organism>
<dbReference type="EMBL" id="CP155447">
    <property type="protein sequence ID" value="XBH04455.1"/>
    <property type="molecule type" value="Genomic_DNA"/>
</dbReference>
<sequence length="124" mass="13957">MNLDIPSAPEKHSYVTYVFRNSFGEVVYVGRTSGSGTPRQVMADRIRKGHDHFVEGLTAEVVDVQGSKLASQGAEEVFVQGFRERGAKLTNINEPLSYKNLVRTQRSLEKIEAYIQDLDQRGLR</sequence>